<reference evidence="3 4" key="1">
    <citation type="journal article" date="2015" name="Genome Biol. Evol.">
        <title>Phylogenomic analyses indicate that early fungi evolved digesting cell walls of algal ancestors of land plants.</title>
        <authorList>
            <person name="Chang Y."/>
            <person name="Wang S."/>
            <person name="Sekimoto S."/>
            <person name="Aerts A.L."/>
            <person name="Choi C."/>
            <person name="Clum A."/>
            <person name="LaButti K.M."/>
            <person name="Lindquist E.A."/>
            <person name="Yee Ngan C."/>
            <person name="Ohm R.A."/>
            <person name="Salamov A.A."/>
            <person name="Grigoriev I.V."/>
            <person name="Spatafora J.W."/>
            <person name="Berbee M.L."/>
        </authorList>
    </citation>
    <scope>NUCLEOTIDE SEQUENCE [LARGE SCALE GENOMIC DNA]</scope>
    <source>
        <strain evidence="3 4">NRRL 28638</strain>
    </source>
</reference>
<keyword evidence="2" id="KW-0732">Signal</keyword>
<evidence type="ECO:0000256" key="2">
    <source>
        <dbReference type="SAM" id="SignalP"/>
    </source>
</evidence>
<organism evidence="3 4">
    <name type="scientific">Conidiobolus coronatus (strain ATCC 28846 / CBS 209.66 / NRRL 28638)</name>
    <name type="common">Delacroixia coronata</name>
    <dbReference type="NCBI Taxonomy" id="796925"/>
    <lineage>
        <taxon>Eukaryota</taxon>
        <taxon>Fungi</taxon>
        <taxon>Fungi incertae sedis</taxon>
        <taxon>Zoopagomycota</taxon>
        <taxon>Entomophthoromycotina</taxon>
        <taxon>Entomophthoromycetes</taxon>
        <taxon>Entomophthorales</taxon>
        <taxon>Ancylistaceae</taxon>
        <taxon>Conidiobolus</taxon>
    </lineage>
</organism>
<feature type="signal peptide" evidence="2">
    <location>
        <begin position="1"/>
        <end position="18"/>
    </location>
</feature>
<dbReference type="EMBL" id="KQ965163">
    <property type="protein sequence ID" value="KXN64803.1"/>
    <property type="molecule type" value="Genomic_DNA"/>
</dbReference>
<feature type="chain" id="PRO_5007293898" evidence="2">
    <location>
        <begin position="19"/>
        <end position="160"/>
    </location>
</feature>
<evidence type="ECO:0000313" key="3">
    <source>
        <dbReference type="EMBL" id="KXN64803.1"/>
    </source>
</evidence>
<sequence length="160" mass="17473">MTNLTTIAFIATLGLVSAGRGSYAPVDNNYKYRPAYGYRHPHHPVIVKPDYPAKPYIPDVNPYTPSPPAYPVSVNPDYPAKPYVPDILLPGPAIPPYPTIKYPEEPTYPTIKYPEEPKAYPASTHSDEPATNTTPTPPSVEHPVDDKPLPKADTVPAKAS</sequence>
<proteinExistence type="predicted"/>
<dbReference type="Proteomes" id="UP000070444">
    <property type="component" value="Unassembled WGS sequence"/>
</dbReference>
<evidence type="ECO:0000313" key="4">
    <source>
        <dbReference type="Proteomes" id="UP000070444"/>
    </source>
</evidence>
<gene>
    <name evidence="3" type="ORF">CONCODRAFT_170351</name>
</gene>
<accession>A0A137NPX2</accession>
<keyword evidence="4" id="KW-1185">Reference proteome</keyword>
<feature type="region of interest" description="Disordered" evidence="1">
    <location>
        <begin position="105"/>
        <end position="160"/>
    </location>
</feature>
<name>A0A137NPX2_CONC2</name>
<evidence type="ECO:0000256" key="1">
    <source>
        <dbReference type="SAM" id="MobiDB-lite"/>
    </source>
</evidence>
<protein>
    <submittedName>
        <fullName evidence="3">Uncharacterized protein</fullName>
    </submittedName>
</protein>
<dbReference type="AlphaFoldDB" id="A0A137NPX2"/>